<gene>
    <name evidence="8" type="ORF">GCM10022381_18660</name>
</gene>
<accession>A0ABP7KFX9</accession>
<dbReference type="EMBL" id="BAABCN010000003">
    <property type="protein sequence ID" value="GAA3876294.1"/>
    <property type="molecule type" value="Genomic_DNA"/>
</dbReference>
<evidence type="ECO:0000256" key="2">
    <source>
        <dbReference type="ARBA" id="ARBA00022692"/>
    </source>
</evidence>
<dbReference type="RefSeq" id="WP_345065292.1">
    <property type="nucleotide sequence ID" value="NZ_BAABCN010000003.1"/>
</dbReference>
<evidence type="ECO:0000259" key="7">
    <source>
        <dbReference type="SMART" id="SM00752"/>
    </source>
</evidence>
<feature type="domain" description="HTTM-like" evidence="7">
    <location>
        <begin position="43"/>
        <end position="331"/>
    </location>
</feature>
<feature type="transmembrane region" description="Helical" evidence="6">
    <location>
        <begin position="155"/>
        <end position="174"/>
    </location>
</feature>
<dbReference type="Pfam" id="PF05090">
    <property type="entry name" value="HTTM"/>
    <property type="match status" value="1"/>
</dbReference>
<dbReference type="InterPro" id="IPR052964">
    <property type="entry name" value="Sporulation_signal_mat"/>
</dbReference>
<evidence type="ECO:0000313" key="8">
    <source>
        <dbReference type="EMBL" id="GAA3876294.1"/>
    </source>
</evidence>
<dbReference type="InterPro" id="IPR011020">
    <property type="entry name" value="HTTM-like"/>
</dbReference>
<keyword evidence="9" id="KW-1185">Reference proteome</keyword>
<dbReference type="PANTHER" id="PTHR39535">
    <property type="entry name" value="SPORULATION-DELAYING PROTEIN SDPB"/>
    <property type="match status" value="1"/>
</dbReference>
<evidence type="ECO:0000256" key="1">
    <source>
        <dbReference type="ARBA" id="ARBA00004127"/>
    </source>
</evidence>
<reference evidence="9" key="1">
    <citation type="journal article" date="2019" name="Int. J. Syst. Evol. Microbiol.">
        <title>The Global Catalogue of Microorganisms (GCM) 10K type strain sequencing project: providing services to taxonomists for standard genome sequencing and annotation.</title>
        <authorList>
            <consortium name="The Broad Institute Genomics Platform"/>
            <consortium name="The Broad Institute Genome Sequencing Center for Infectious Disease"/>
            <person name="Wu L."/>
            <person name="Ma J."/>
        </authorList>
    </citation>
    <scope>NUCLEOTIDE SEQUENCE [LARGE SCALE GENOMIC DNA]</scope>
    <source>
        <strain evidence="9">JCM 17021</strain>
    </source>
</reference>
<name>A0ABP7KFX9_9MICO</name>
<sequence length="373" mass="41093">MSAPVNTPVASPLNTPAKNPLHAAWQRGVRLLQSGESWLMDAKRATYGASLARIIYGIVVVVFVGANLGVSGFLWGPGSSWTQPISHQTTWAFPFVFYSTADPAWLFTLKFLLLGLAGLALLVGWHARIAAITVLFLMISLVSTNPVAADQTDNAFRILLLYFCLTDLSAHWSMDARRRARRVHRGIRRPRAPGWRPLISPVYSNVVHNLAIVAVALQIFIIYGVAGLSKVPGSWWQDGTAVYYPLQLESLSPWPALSDLVVTNSLAVNIVTYVAVFIQIFFAFMLLQRWTRAIALIVIVGMHAGIGILMGIPLFSLSMMAADGIFVRDTTYAKIEHFVSSRVLPRMPWVRRMPGASPRTSSTQTAPTEYISS</sequence>
<dbReference type="Proteomes" id="UP001501803">
    <property type="component" value="Unassembled WGS sequence"/>
</dbReference>
<evidence type="ECO:0000256" key="4">
    <source>
        <dbReference type="ARBA" id="ARBA00023136"/>
    </source>
</evidence>
<feature type="transmembrane region" description="Helical" evidence="6">
    <location>
        <begin position="206"/>
        <end position="226"/>
    </location>
</feature>
<dbReference type="SMART" id="SM00752">
    <property type="entry name" value="HTTM"/>
    <property type="match status" value="1"/>
</dbReference>
<evidence type="ECO:0000313" key="9">
    <source>
        <dbReference type="Proteomes" id="UP001501803"/>
    </source>
</evidence>
<dbReference type="PANTHER" id="PTHR39535:SF2">
    <property type="entry name" value="HTTM DOMAIN-CONTAINING PROTEIN"/>
    <property type="match status" value="1"/>
</dbReference>
<keyword evidence="2 6" id="KW-0812">Transmembrane</keyword>
<feature type="compositionally biased region" description="Polar residues" evidence="5">
    <location>
        <begin position="358"/>
        <end position="373"/>
    </location>
</feature>
<evidence type="ECO:0000256" key="5">
    <source>
        <dbReference type="SAM" id="MobiDB-lite"/>
    </source>
</evidence>
<feature type="transmembrane region" description="Helical" evidence="6">
    <location>
        <begin position="266"/>
        <end position="287"/>
    </location>
</feature>
<proteinExistence type="predicted"/>
<comment type="caution">
    <text evidence="8">The sequence shown here is derived from an EMBL/GenBank/DDBJ whole genome shotgun (WGS) entry which is preliminary data.</text>
</comment>
<feature type="region of interest" description="Disordered" evidence="5">
    <location>
        <begin position="354"/>
        <end position="373"/>
    </location>
</feature>
<keyword evidence="3 6" id="KW-1133">Transmembrane helix</keyword>
<feature type="transmembrane region" description="Helical" evidence="6">
    <location>
        <begin position="129"/>
        <end position="149"/>
    </location>
</feature>
<protein>
    <recommendedName>
        <fullName evidence="7">HTTM-like domain-containing protein</fullName>
    </recommendedName>
</protein>
<organism evidence="8 9">
    <name type="scientific">Leifsonia kafniensis</name>
    <dbReference type="NCBI Taxonomy" id="475957"/>
    <lineage>
        <taxon>Bacteria</taxon>
        <taxon>Bacillati</taxon>
        <taxon>Actinomycetota</taxon>
        <taxon>Actinomycetes</taxon>
        <taxon>Micrococcales</taxon>
        <taxon>Microbacteriaceae</taxon>
        <taxon>Leifsonia</taxon>
    </lineage>
</organism>
<keyword evidence="4 6" id="KW-0472">Membrane</keyword>
<feature type="transmembrane region" description="Helical" evidence="6">
    <location>
        <begin position="104"/>
        <end position="122"/>
    </location>
</feature>
<evidence type="ECO:0000256" key="3">
    <source>
        <dbReference type="ARBA" id="ARBA00022989"/>
    </source>
</evidence>
<comment type="subcellular location">
    <subcellularLocation>
        <location evidence="1">Endomembrane system</location>
        <topology evidence="1">Multi-pass membrane protein</topology>
    </subcellularLocation>
</comment>
<feature type="transmembrane region" description="Helical" evidence="6">
    <location>
        <begin position="294"/>
        <end position="315"/>
    </location>
</feature>
<feature type="transmembrane region" description="Helical" evidence="6">
    <location>
        <begin position="54"/>
        <end position="75"/>
    </location>
</feature>
<evidence type="ECO:0000256" key="6">
    <source>
        <dbReference type="SAM" id="Phobius"/>
    </source>
</evidence>
<dbReference type="InterPro" id="IPR053934">
    <property type="entry name" value="HTTM_dom"/>
</dbReference>